<feature type="compositionally biased region" description="Basic residues" evidence="1">
    <location>
        <begin position="1"/>
        <end position="12"/>
    </location>
</feature>
<accession>A0ABQ6M7M6</accession>
<comment type="caution">
    <text evidence="2">The sequence shown here is derived from an EMBL/GenBank/DDBJ whole genome shotgun (WGS) entry which is preliminary data.</text>
</comment>
<reference evidence="2 3" key="1">
    <citation type="journal article" date="2023" name="Commun. Biol.">
        <title>Genome analysis of Parmales, the sister group of diatoms, reveals the evolutionary specialization of diatoms from phago-mixotrophs to photoautotrophs.</title>
        <authorList>
            <person name="Ban H."/>
            <person name="Sato S."/>
            <person name="Yoshikawa S."/>
            <person name="Yamada K."/>
            <person name="Nakamura Y."/>
            <person name="Ichinomiya M."/>
            <person name="Sato N."/>
            <person name="Blanc-Mathieu R."/>
            <person name="Endo H."/>
            <person name="Kuwata A."/>
            <person name="Ogata H."/>
        </authorList>
    </citation>
    <scope>NUCLEOTIDE SEQUENCE [LARGE SCALE GENOMIC DNA]</scope>
</reference>
<proteinExistence type="predicted"/>
<evidence type="ECO:0000313" key="3">
    <source>
        <dbReference type="Proteomes" id="UP001165060"/>
    </source>
</evidence>
<evidence type="ECO:0000256" key="1">
    <source>
        <dbReference type="SAM" id="MobiDB-lite"/>
    </source>
</evidence>
<evidence type="ECO:0000313" key="2">
    <source>
        <dbReference type="EMBL" id="GMI21113.1"/>
    </source>
</evidence>
<feature type="compositionally biased region" description="Low complexity" evidence="1">
    <location>
        <begin position="13"/>
        <end position="30"/>
    </location>
</feature>
<sequence length="479" mass="51052">MALTPRARRAARRAQSTAAAPQATGPPLQGHSLQGPSLHGHPFVAAALQVLAAAASEDPGGFLRLLAPSLSAAARASPAAFLACVAPSLPGVGRAEPGALLVSLLPALSEVARAEPAGFLGGLSLPIEEARGHLAAATRPTGLGDLPAELLTHILSFAGCYTPSSNSASRLRHVLVLGTVSKAFLEASRSPLLFDHIDALAHKRPVDHLLAAVRSKAAPEWIRLYVAPADFNTVGWVLSRCNKGRLRTLELYSVRVTPTIATRPLPLLDTADRYGLQRKPLTAASESLWNDARRNPREESFGSAPELLGRTCRVPASAAQPPKLHVMLDTYRDLEKLAPLANLTHLTLKSGSGGRNPLLDLTALGALESLKIRSLISQKNSYGYMEVISPTLREIDISEAGKGATLVRVVCPNLRKIVATNGIYGSNIAPGPSSWNGVEFRVRDGVWARANPSYDANYTQLEGWEFHEDCVVVSTGRWN</sequence>
<protein>
    <recommendedName>
        <fullName evidence="4">F-box domain-containing protein</fullName>
    </recommendedName>
</protein>
<gene>
    <name evidence="2" type="ORF">TeGR_g3844</name>
</gene>
<dbReference type="Proteomes" id="UP001165060">
    <property type="component" value="Unassembled WGS sequence"/>
</dbReference>
<keyword evidence="3" id="KW-1185">Reference proteome</keyword>
<organism evidence="2 3">
    <name type="scientific">Tetraparma gracilis</name>
    <dbReference type="NCBI Taxonomy" id="2962635"/>
    <lineage>
        <taxon>Eukaryota</taxon>
        <taxon>Sar</taxon>
        <taxon>Stramenopiles</taxon>
        <taxon>Ochrophyta</taxon>
        <taxon>Bolidophyceae</taxon>
        <taxon>Parmales</taxon>
        <taxon>Triparmaceae</taxon>
        <taxon>Tetraparma</taxon>
    </lineage>
</organism>
<name>A0ABQ6M7M6_9STRA</name>
<dbReference type="EMBL" id="BRYB01003814">
    <property type="protein sequence ID" value="GMI21113.1"/>
    <property type="molecule type" value="Genomic_DNA"/>
</dbReference>
<evidence type="ECO:0008006" key="4">
    <source>
        <dbReference type="Google" id="ProtNLM"/>
    </source>
</evidence>
<feature type="region of interest" description="Disordered" evidence="1">
    <location>
        <begin position="1"/>
        <end position="36"/>
    </location>
</feature>